<reference evidence="3" key="2">
    <citation type="submission" date="2021-04" db="EMBL/GenBank/DDBJ databases">
        <authorList>
            <person name="Gilroy R."/>
        </authorList>
    </citation>
    <scope>NUCLEOTIDE SEQUENCE</scope>
    <source>
        <strain evidence="3">USAMLcec3-2134</strain>
    </source>
</reference>
<dbReference type="GO" id="GO:0016787">
    <property type="term" value="F:hydrolase activity"/>
    <property type="evidence" value="ECO:0007669"/>
    <property type="project" value="UniProtKB-KW"/>
</dbReference>
<feature type="region of interest" description="Disordered" evidence="2">
    <location>
        <begin position="111"/>
        <end position="148"/>
    </location>
</feature>
<dbReference type="InterPro" id="IPR052043">
    <property type="entry name" value="PolySaccharide_Degr_Enz"/>
</dbReference>
<evidence type="ECO:0000256" key="2">
    <source>
        <dbReference type="SAM" id="MobiDB-lite"/>
    </source>
</evidence>
<accession>A0A9D2MSD3</accession>
<evidence type="ECO:0000313" key="4">
    <source>
        <dbReference type="Proteomes" id="UP000886883"/>
    </source>
</evidence>
<gene>
    <name evidence="3" type="ORF">H9763_06605</name>
</gene>
<dbReference type="GO" id="GO:0005975">
    <property type="term" value="P:carbohydrate metabolic process"/>
    <property type="evidence" value="ECO:0007669"/>
    <property type="project" value="InterPro"/>
</dbReference>
<sequence length="437" mass="46449">MERAERRANLSGLTAAAQNGILSWPDPGRKTALLQAAKSLAKGKKPVLPDRFSWPNALLGEGLLAVRERDGSPKALSAVETYLARWKSAGFPIRYVDNLMNGMLALRIPGSAPGDFGERQNPGGPRGARPGQECPGQEGPRREHQNLRGPYPVSADLYRLCREAADACAAWAKGAPRTAAGILAYRAQHPDWIFADAAGMVSPFLCRYGAQEGERELTDLGAEQLLGFLENGMDARTGLPYHGYDERTGTKYGIIGWGRACGWLLKGLSESLPWLSGAADFAPGRAGSENAGAKQAGSENAGAKQTGSGRAAGLGDAFEALTDAVLEWQRPDGGFSWQLQALDGPRDSSADGMIGTALAKGLAEGLYGEERAARVRRALSALAEGLEAWAKAGQVGSCSGECLGFSEYPQTYGVYPWGTGTVLEFLAMTDGEIEWEE</sequence>
<dbReference type="InterPro" id="IPR012341">
    <property type="entry name" value="6hp_glycosidase-like_sf"/>
</dbReference>
<dbReference type="PANTHER" id="PTHR33886">
    <property type="entry name" value="UNSATURATED RHAMNOGALACTURONAN HYDROLASE (EUROFUNG)"/>
    <property type="match status" value="1"/>
</dbReference>
<dbReference type="Proteomes" id="UP000886883">
    <property type="component" value="Unassembled WGS sequence"/>
</dbReference>
<reference evidence="3" key="1">
    <citation type="journal article" date="2021" name="PeerJ">
        <title>Extensive microbial diversity within the chicken gut microbiome revealed by metagenomics and culture.</title>
        <authorList>
            <person name="Gilroy R."/>
            <person name="Ravi A."/>
            <person name="Getino M."/>
            <person name="Pursley I."/>
            <person name="Horton D.L."/>
            <person name="Alikhan N.F."/>
            <person name="Baker D."/>
            <person name="Gharbi K."/>
            <person name="Hall N."/>
            <person name="Watson M."/>
            <person name="Adriaenssens E.M."/>
            <person name="Foster-Nyarko E."/>
            <person name="Jarju S."/>
            <person name="Secka A."/>
            <person name="Antonio M."/>
            <person name="Oren A."/>
            <person name="Chaudhuri R.R."/>
            <person name="La Ragione R."/>
            <person name="Hildebrand F."/>
            <person name="Pallen M.J."/>
        </authorList>
    </citation>
    <scope>NUCLEOTIDE SEQUENCE</scope>
    <source>
        <strain evidence="3">USAMLcec3-2134</strain>
    </source>
</reference>
<keyword evidence="1 3" id="KW-0378">Hydrolase</keyword>
<feature type="region of interest" description="Disordered" evidence="2">
    <location>
        <begin position="286"/>
        <end position="309"/>
    </location>
</feature>
<dbReference type="EMBL" id="DWXE01000022">
    <property type="protein sequence ID" value="HJB91125.1"/>
    <property type="molecule type" value="Genomic_DNA"/>
</dbReference>
<dbReference type="Gene3D" id="1.50.10.10">
    <property type="match status" value="1"/>
</dbReference>
<dbReference type="AlphaFoldDB" id="A0A9D2MSD3"/>
<dbReference type="SUPFAM" id="SSF48208">
    <property type="entry name" value="Six-hairpin glycosidases"/>
    <property type="match status" value="1"/>
</dbReference>
<dbReference type="InterPro" id="IPR010905">
    <property type="entry name" value="Glyco_hydro_88"/>
</dbReference>
<protein>
    <submittedName>
        <fullName evidence="3">Glycoside hydrolase family 88 protein</fullName>
    </submittedName>
</protein>
<dbReference type="Pfam" id="PF07470">
    <property type="entry name" value="Glyco_hydro_88"/>
    <property type="match status" value="2"/>
</dbReference>
<name>A0A9D2MSD3_9FIRM</name>
<dbReference type="InterPro" id="IPR008928">
    <property type="entry name" value="6-hairpin_glycosidase_sf"/>
</dbReference>
<organism evidence="3 4">
    <name type="scientific">Candidatus Eisenbergiella merdigallinarum</name>
    <dbReference type="NCBI Taxonomy" id="2838552"/>
    <lineage>
        <taxon>Bacteria</taxon>
        <taxon>Bacillati</taxon>
        <taxon>Bacillota</taxon>
        <taxon>Clostridia</taxon>
        <taxon>Lachnospirales</taxon>
        <taxon>Lachnospiraceae</taxon>
        <taxon>Eisenbergiella</taxon>
    </lineage>
</organism>
<proteinExistence type="predicted"/>
<evidence type="ECO:0000256" key="1">
    <source>
        <dbReference type="ARBA" id="ARBA00022801"/>
    </source>
</evidence>
<evidence type="ECO:0000313" key="3">
    <source>
        <dbReference type="EMBL" id="HJB91125.1"/>
    </source>
</evidence>
<comment type="caution">
    <text evidence="3">The sequence shown here is derived from an EMBL/GenBank/DDBJ whole genome shotgun (WGS) entry which is preliminary data.</text>
</comment>
<dbReference type="PANTHER" id="PTHR33886:SF8">
    <property type="entry name" value="UNSATURATED RHAMNOGALACTURONAN HYDROLASE (EUROFUNG)"/>
    <property type="match status" value="1"/>
</dbReference>